<dbReference type="STRING" id="1306861.A0A4U6XP96"/>
<evidence type="ECO:0000256" key="2">
    <source>
        <dbReference type="ARBA" id="ARBA00022603"/>
    </source>
</evidence>
<keyword evidence="4 5" id="KW-0949">S-adenosyl-L-methionine</keyword>
<dbReference type="InterPro" id="IPR001525">
    <property type="entry name" value="C5_MeTfrase"/>
</dbReference>
<comment type="caution">
    <text evidence="7">The sequence shown here is derived from an EMBL/GenBank/DDBJ whole genome shotgun (WGS) entry which is preliminary data.</text>
</comment>
<evidence type="ECO:0000313" key="8">
    <source>
        <dbReference type="Proteomes" id="UP000310108"/>
    </source>
</evidence>
<evidence type="ECO:0000256" key="1">
    <source>
        <dbReference type="ARBA" id="ARBA00011975"/>
    </source>
</evidence>
<evidence type="ECO:0000256" key="6">
    <source>
        <dbReference type="SAM" id="MobiDB-lite"/>
    </source>
</evidence>
<gene>
    <name evidence="7" type="primary">hphIAM</name>
    <name evidence="7" type="ORF">CTA1_356</name>
</gene>
<keyword evidence="8" id="KW-1185">Reference proteome</keyword>
<dbReference type="Gene3D" id="3.40.50.150">
    <property type="entry name" value="Vaccinia Virus protein VP39"/>
    <property type="match status" value="1"/>
</dbReference>
<feature type="compositionally biased region" description="Low complexity" evidence="6">
    <location>
        <begin position="701"/>
        <end position="729"/>
    </location>
</feature>
<evidence type="ECO:0000256" key="5">
    <source>
        <dbReference type="PROSITE-ProRule" id="PRU01016"/>
    </source>
</evidence>
<dbReference type="GO" id="GO:0003677">
    <property type="term" value="F:DNA binding"/>
    <property type="evidence" value="ECO:0007669"/>
    <property type="project" value="TreeGrafter"/>
</dbReference>
<dbReference type="EMBL" id="PJEX01000043">
    <property type="protein sequence ID" value="TKW57409.1"/>
    <property type="molecule type" value="Genomic_DNA"/>
</dbReference>
<feature type="active site" evidence="5">
    <location>
        <position position="389"/>
    </location>
</feature>
<dbReference type="GO" id="GO:0003886">
    <property type="term" value="F:DNA (cytosine-5-)-methyltransferase activity"/>
    <property type="evidence" value="ECO:0007669"/>
    <property type="project" value="UniProtKB-EC"/>
</dbReference>
<dbReference type="EC" id="2.1.1.37" evidence="1"/>
<dbReference type="Gene3D" id="3.90.120.10">
    <property type="entry name" value="DNA Methylase, subunit A, domain 2"/>
    <property type="match status" value="1"/>
</dbReference>
<keyword evidence="2 5" id="KW-0489">Methyltransferase</keyword>
<dbReference type="InterPro" id="IPR050390">
    <property type="entry name" value="C5-Methyltransferase"/>
</dbReference>
<dbReference type="PRINTS" id="PR00105">
    <property type="entry name" value="C5METTRFRASE"/>
</dbReference>
<dbReference type="OrthoDB" id="414133at2759"/>
<sequence length="752" mass="84595">MSAFQRSGGSPQDAIDLECDEPAFSERDRCAAEFERRVHEYQPQSRNNSLHTEASSIDELNDEDIASEELANFIDLTIDDDPVFVRSRKRRPNTAPLAPVLQHEKITIDGSFAIKRNKLFELDPERIPKSTIESHFMLVTAITENLWTHEVTIRGLPFTRSRTLMAKLPRKLNEIFAVYELEEDDGRAPEDQACIEVPISALLRPRTLHVTNAPYPLHRYEAKAFHSREAVENEGTLVCRWKFYVHYRNSNNKRDRKGHHWSLERIRDHEVTRDEYRVPEEDLRENWRGQTIRGGSRIPEAQGSVAGFAAYKQQYTVFDSFCGAGGFSRGAERAGLYVEHAIDHWEKACGTYRLNFPNTNLFEMSIDELMLASKDTQMRTDILHLSPPCQTWSPAHTVAGVNDEANIASLFACRSLVEKVRPRIFTLEQTFGIMQACHDPFFCSLVGGFTELGYSVTWKIVHLQTWGLPQTRKRLIMIGACPGEKLPTFPSATHSETGAGGLSKFVTIRQALSKINATSTYHNPEEEFKDTLPAGSVVSDPDQILRRCVTCSGGQNMHWSNKRAYTVREFASLQGFPVWHQFADAPKSALKKQIGNAFPACVVRLLCEHLKKHLLVEDGLAPAQEMRSSIGGRELVFVSEGPRHEDPSAALSPGVPDLGRSRNDAIMLDDDVVLDDDLQISIKYDHDYDVEMSDVSSAPGTPNTPKTPTTPETPSTWRSRSRSRTMSLRGIRGIPEPGSTGGSKDMPIVFDD</sequence>
<evidence type="ECO:0000256" key="3">
    <source>
        <dbReference type="ARBA" id="ARBA00022679"/>
    </source>
</evidence>
<proteinExistence type="inferred from homology"/>
<protein>
    <recommendedName>
        <fullName evidence="1">DNA (cytosine-5-)-methyltransferase</fullName>
        <ecNumber evidence="1">2.1.1.37</ecNumber>
    </recommendedName>
</protein>
<dbReference type="InterPro" id="IPR029063">
    <property type="entry name" value="SAM-dependent_MTases_sf"/>
</dbReference>
<feature type="compositionally biased region" description="Polar residues" evidence="6">
    <location>
        <begin position="1"/>
        <end position="10"/>
    </location>
</feature>
<dbReference type="PANTHER" id="PTHR10629">
    <property type="entry name" value="CYTOSINE-SPECIFIC METHYLTRANSFERASE"/>
    <property type="match status" value="1"/>
</dbReference>
<name>A0A4U6XP96_9PEZI</name>
<accession>A0A4U6XP96</accession>
<dbReference type="Pfam" id="PF00145">
    <property type="entry name" value="DNA_methylase"/>
    <property type="match status" value="2"/>
</dbReference>
<organism evidence="7 8">
    <name type="scientific">Colletotrichum tanaceti</name>
    <dbReference type="NCBI Taxonomy" id="1306861"/>
    <lineage>
        <taxon>Eukaryota</taxon>
        <taxon>Fungi</taxon>
        <taxon>Dikarya</taxon>
        <taxon>Ascomycota</taxon>
        <taxon>Pezizomycotina</taxon>
        <taxon>Sordariomycetes</taxon>
        <taxon>Hypocreomycetidae</taxon>
        <taxon>Glomerellales</taxon>
        <taxon>Glomerellaceae</taxon>
        <taxon>Colletotrichum</taxon>
        <taxon>Colletotrichum destructivum species complex</taxon>
    </lineage>
</organism>
<dbReference type="PROSITE" id="PS51679">
    <property type="entry name" value="SAM_MT_C5"/>
    <property type="match status" value="1"/>
</dbReference>
<dbReference type="PANTHER" id="PTHR10629:SF52">
    <property type="entry name" value="DNA (CYTOSINE-5)-METHYLTRANSFERASE 1"/>
    <property type="match status" value="1"/>
</dbReference>
<dbReference type="SUPFAM" id="SSF53335">
    <property type="entry name" value="S-adenosyl-L-methionine-dependent methyltransferases"/>
    <property type="match status" value="1"/>
</dbReference>
<dbReference type="Proteomes" id="UP000310108">
    <property type="component" value="Unassembled WGS sequence"/>
</dbReference>
<keyword evidence="3 5" id="KW-0808">Transferase</keyword>
<feature type="region of interest" description="Disordered" evidence="6">
    <location>
        <begin position="692"/>
        <end position="752"/>
    </location>
</feature>
<evidence type="ECO:0000313" key="7">
    <source>
        <dbReference type="EMBL" id="TKW57409.1"/>
    </source>
</evidence>
<dbReference type="AlphaFoldDB" id="A0A4U6XP96"/>
<comment type="similarity">
    <text evidence="5">Belongs to the class I-like SAM-binding methyltransferase superfamily. C5-methyltransferase family.</text>
</comment>
<evidence type="ECO:0000256" key="4">
    <source>
        <dbReference type="ARBA" id="ARBA00022691"/>
    </source>
</evidence>
<dbReference type="GO" id="GO:0032259">
    <property type="term" value="P:methylation"/>
    <property type="evidence" value="ECO:0007669"/>
    <property type="project" value="UniProtKB-KW"/>
</dbReference>
<dbReference type="GO" id="GO:0005634">
    <property type="term" value="C:nucleus"/>
    <property type="evidence" value="ECO:0007669"/>
    <property type="project" value="TreeGrafter"/>
</dbReference>
<reference evidence="7 8" key="1">
    <citation type="journal article" date="2019" name="PLoS ONE">
        <title>Comparative genome analysis indicates high evolutionary potential of pathogenicity genes in Colletotrichum tanaceti.</title>
        <authorList>
            <person name="Lelwala R.V."/>
            <person name="Korhonen P.K."/>
            <person name="Young N.D."/>
            <person name="Scott J.B."/>
            <person name="Ades P.A."/>
            <person name="Gasser R.B."/>
            <person name="Taylor P.W.J."/>
        </authorList>
    </citation>
    <scope>NUCLEOTIDE SEQUENCE [LARGE SCALE GENOMIC DNA]</scope>
    <source>
        <strain evidence="7">BRIP57314</strain>
    </source>
</reference>
<dbReference type="GO" id="GO:0044027">
    <property type="term" value="P:negative regulation of gene expression via chromosomal CpG island methylation"/>
    <property type="evidence" value="ECO:0007669"/>
    <property type="project" value="TreeGrafter"/>
</dbReference>
<feature type="region of interest" description="Disordered" evidence="6">
    <location>
        <begin position="1"/>
        <end position="21"/>
    </location>
</feature>